<dbReference type="InterPro" id="IPR026523">
    <property type="entry name" value="PNMA"/>
</dbReference>
<evidence type="ECO:0000313" key="4">
    <source>
        <dbReference type="Proteomes" id="UP001174136"/>
    </source>
</evidence>
<dbReference type="AlphaFoldDB" id="A0AA47M0X4"/>
<organism evidence="3 4">
    <name type="scientific">Merluccius polli</name>
    <name type="common">Benguela hake</name>
    <name type="synonym">Merluccius cadenati</name>
    <dbReference type="NCBI Taxonomy" id="89951"/>
    <lineage>
        <taxon>Eukaryota</taxon>
        <taxon>Metazoa</taxon>
        <taxon>Chordata</taxon>
        <taxon>Craniata</taxon>
        <taxon>Vertebrata</taxon>
        <taxon>Euteleostomi</taxon>
        <taxon>Actinopterygii</taxon>
        <taxon>Neopterygii</taxon>
        <taxon>Teleostei</taxon>
        <taxon>Neoteleostei</taxon>
        <taxon>Acanthomorphata</taxon>
        <taxon>Zeiogadaria</taxon>
        <taxon>Gadariae</taxon>
        <taxon>Gadiformes</taxon>
        <taxon>Gadoidei</taxon>
        <taxon>Merlucciidae</taxon>
        <taxon>Merluccius</taxon>
    </lineage>
</organism>
<sequence length="225" mass="24501">MSQISDDIETIQPVDEASPSLLIETSVETPQPDISEVLQPHSFADPPLHNTGLGATASIPLINVRRTPSLSVSDINPPEIQKVVVEHIVRRENIVPHLQSPVRLRSFSGKTPRPNNEPDYIGLLVNDPSMSRLQISRRILESLLSPAADIVKGLSPESPPVAYLQLLDSAFGTVEDGEELFAQFMNTLQDPGEKAIYLPSSVTASTELSSKKGRGYTWRSGQTAS</sequence>
<evidence type="ECO:0000259" key="2">
    <source>
        <dbReference type="Pfam" id="PF14893"/>
    </source>
</evidence>
<dbReference type="InterPro" id="IPR048270">
    <property type="entry name" value="PNMA_C"/>
</dbReference>
<reference evidence="3" key="1">
    <citation type="journal article" date="2023" name="Front. Mar. Sci.">
        <title>A new Merluccius polli reference genome to investigate the effects of global change in West African waters.</title>
        <authorList>
            <person name="Mateo J.L."/>
            <person name="Blanco-Fernandez C."/>
            <person name="Garcia-Vazquez E."/>
            <person name="Machado-Schiaffino G."/>
        </authorList>
    </citation>
    <scope>NUCLEOTIDE SEQUENCE</scope>
    <source>
        <strain evidence="3">C29</strain>
        <tissue evidence="3">Fin</tissue>
    </source>
</reference>
<dbReference type="Proteomes" id="UP001174136">
    <property type="component" value="Unassembled WGS sequence"/>
</dbReference>
<gene>
    <name evidence="3" type="primary">PNMA1_23</name>
    <name evidence="3" type="ORF">N1851_033739</name>
</gene>
<evidence type="ECO:0000313" key="3">
    <source>
        <dbReference type="EMBL" id="KAK0131564.1"/>
    </source>
</evidence>
<feature type="region of interest" description="Disordered" evidence="1">
    <location>
        <begin position="1"/>
        <end position="21"/>
    </location>
</feature>
<dbReference type="Pfam" id="PF14893">
    <property type="entry name" value="PNMA"/>
    <property type="match status" value="1"/>
</dbReference>
<comment type="caution">
    <text evidence="3">The sequence shown here is derived from an EMBL/GenBank/DDBJ whole genome shotgun (WGS) entry which is preliminary data.</text>
</comment>
<evidence type="ECO:0000256" key="1">
    <source>
        <dbReference type="SAM" id="MobiDB-lite"/>
    </source>
</evidence>
<dbReference type="PANTHER" id="PTHR23095">
    <property type="entry name" value="PARANEOPLASTIC ANTIGEN"/>
    <property type="match status" value="1"/>
</dbReference>
<keyword evidence="4" id="KW-1185">Reference proteome</keyword>
<accession>A0AA47M0X4</accession>
<feature type="domain" description="Paraneoplastic antigen Ma-like C-terminal" evidence="2">
    <location>
        <begin position="134"/>
        <end position="194"/>
    </location>
</feature>
<dbReference type="EMBL" id="JAOPHQ010006539">
    <property type="protein sequence ID" value="KAK0131564.1"/>
    <property type="molecule type" value="Genomic_DNA"/>
</dbReference>
<name>A0AA47M0X4_MERPO</name>
<dbReference type="PANTHER" id="PTHR23095:SF53">
    <property type="entry name" value="ZINC FINGER CCHC DOMAIN-CONTAINING PROTEIN 12-LIKE"/>
    <property type="match status" value="1"/>
</dbReference>
<proteinExistence type="predicted"/>
<protein>
    <submittedName>
        <fullName evidence="3">Paraneoplastic antigen Ma1</fullName>
    </submittedName>
</protein>